<dbReference type="InterPro" id="IPR003293">
    <property type="entry name" value="Nudix_hydrolase6-like"/>
</dbReference>
<dbReference type="Gene3D" id="3.40.630.30">
    <property type="match status" value="1"/>
</dbReference>
<accession>A0AAN8VNS5</accession>
<dbReference type="GO" id="GO:0051287">
    <property type="term" value="F:NAD binding"/>
    <property type="evidence" value="ECO:0007669"/>
    <property type="project" value="TreeGrafter"/>
</dbReference>
<dbReference type="PRINTS" id="PR01356">
    <property type="entry name" value="GFGPROTEIN"/>
</dbReference>
<dbReference type="PANTHER" id="PTHR13994:SF13">
    <property type="entry name" value="FI03680P"/>
    <property type="match status" value="1"/>
</dbReference>
<name>A0AAN8VNS5_9MAGN</name>
<evidence type="ECO:0000313" key="2">
    <source>
        <dbReference type="Proteomes" id="UP001370490"/>
    </source>
</evidence>
<dbReference type="Proteomes" id="UP001370490">
    <property type="component" value="Unassembled WGS sequence"/>
</dbReference>
<dbReference type="GO" id="GO:0035529">
    <property type="term" value="F:NADH pyrophosphatase activity"/>
    <property type="evidence" value="ECO:0007669"/>
    <property type="project" value="TreeGrafter"/>
</dbReference>
<dbReference type="AlphaFoldDB" id="A0AAN8VNS5"/>
<reference evidence="1 2" key="1">
    <citation type="submission" date="2023-12" db="EMBL/GenBank/DDBJ databases">
        <title>A high-quality genome assembly for Dillenia turbinata (Dilleniales).</title>
        <authorList>
            <person name="Chanderbali A."/>
        </authorList>
    </citation>
    <scope>NUCLEOTIDE SEQUENCE [LARGE SCALE GENOMIC DNA]</scope>
    <source>
        <strain evidence="1">LSX21</strain>
        <tissue evidence="1">Leaf</tissue>
    </source>
</reference>
<protein>
    <submittedName>
        <fullName evidence="1">Uncharacterized protein</fullName>
    </submittedName>
</protein>
<keyword evidence="2" id="KW-1185">Reference proteome</keyword>
<gene>
    <name evidence="1" type="ORF">RJ641_035289</name>
</gene>
<dbReference type="Gene3D" id="3.90.79.10">
    <property type="entry name" value="Nucleoside Triphosphate Pyrophosphohydrolase"/>
    <property type="match status" value="1"/>
</dbReference>
<sequence>MDVGLHSPKLTSGSEIFQLGNFVHSFAFAEGKRVVWLKLPRELSALVPIAVKENMDLLLNIRIYLFLQEGFEYHHAERGYMMLTYWIPEGSCLLPANASHQVGVAGFVINDKNEIDTEFVEVIAFRHAHNVAFQKSDLFFVCMLRPLSSQIKVDVVEIQAGEGKYTSPARWMPMAEFVVQPLIQEDSKFKKVIDICIARLGRRYCGLHPRQLVSKFDGSLSPLYYNITES</sequence>
<dbReference type="PANTHER" id="PTHR13994">
    <property type="entry name" value="NUDIX HYDROLASE RELATED"/>
    <property type="match status" value="1"/>
</dbReference>
<organism evidence="1 2">
    <name type="scientific">Dillenia turbinata</name>
    <dbReference type="NCBI Taxonomy" id="194707"/>
    <lineage>
        <taxon>Eukaryota</taxon>
        <taxon>Viridiplantae</taxon>
        <taxon>Streptophyta</taxon>
        <taxon>Embryophyta</taxon>
        <taxon>Tracheophyta</taxon>
        <taxon>Spermatophyta</taxon>
        <taxon>Magnoliopsida</taxon>
        <taxon>eudicotyledons</taxon>
        <taxon>Gunneridae</taxon>
        <taxon>Pentapetalae</taxon>
        <taxon>Dilleniales</taxon>
        <taxon>Dilleniaceae</taxon>
        <taxon>Dillenia</taxon>
    </lineage>
</organism>
<proteinExistence type="predicted"/>
<comment type="caution">
    <text evidence="1">The sequence shown here is derived from an EMBL/GenBank/DDBJ whole genome shotgun (WGS) entry which is preliminary data.</text>
</comment>
<dbReference type="EMBL" id="JBAMMX010000008">
    <property type="protein sequence ID" value="KAK6935134.1"/>
    <property type="molecule type" value="Genomic_DNA"/>
</dbReference>
<dbReference type="GO" id="GO:0047631">
    <property type="term" value="F:ADP-ribose diphosphatase activity"/>
    <property type="evidence" value="ECO:0007669"/>
    <property type="project" value="TreeGrafter"/>
</dbReference>
<evidence type="ECO:0000313" key="1">
    <source>
        <dbReference type="EMBL" id="KAK6935134.1"/>
    </source>
</evidence>